<accession>A0A1X6NPY6</accession>
<dbReference type="AlphaFoldDB" id="A0A1X6NPY6"/>
<sequence>MPTNHLARILPAPSRPARALPTERCPHRRRVGRRPKRKRLARDDLVEHHVTAGELVDQVRGRLGQHRVLVRVARVGKPQPQKLLVDILRLRPGRHPRAVRGGDPVARRVGSVDLVNEPDGPVRVAPKLVLGVDEDQAALGGERLAAGKERERRVGARVRVRLGHEAEGDNVGRGNGHVPRIVLGRRRQHVGVELLVLDEALWEVEPAIVARARRVVLPQRRLRRARDVATHDKLDGEGLALAREQRVGVRRGDHVVGDNVLRDGKPVGGRQVEDLPLVRHRREDAVKRRLAVGRHEQQRLAVHDVRVADLAAARGDADAEVRLDHARPVRARPARRNLGQVRPRLRVGIVKEQAVAVGLLERPDLGRHRPVRDAEDLGGEQRRPRRVEDQRRRDARRHADRGVEVRPAKRVRVGRARNDRRGDGAVEHARQGVGAPGHGHVHLGPPVRLVGAEHRQQALGRLVGRGDVELRADAKLGQLLPNLLAAGEVRLGAHEHRHDGLLGAPVGGGHGDDARPRSGGHSGANRRRGAGTGDGGADKGTRRRPGAPPRPHRRRHEGGRRRQAAGNKRREGHGVDDGAAAKNKTEETRLGHTARARVQRQWRARAGTVPTVEYDGRRRQGLRREETCAGDAFGGPPLP</sequence>
<protein>
    <submittedName>
        <fullName evidence="2">Uncharacterized protein</fullName>
    </submittedName>
</protein>
<organism evidence="2 3">
    <name type="scientific">Porphyra umbilicalis</name>
    <name type="common">Purple laver</name>
    <name type="synonym">Red alga</name>
    <dbReference type="NCBI Taxonomy" id="2786"/>
    <lineage>
        <taxon>Eukaryota</taxon>
        <taxon>Rhodophyta</taxon>
        <taxon>Bangiophyceae</taxon>
        <taxon>Bangiales</taxon>
        <taxon>Bangiaceae</taxon>
        <taxon>Porphyra</taxon>
    </lineage>
</organism>
<evidence type="ECO:0000313" key="3">
    <source>
        <dbReference type="Proteomes" id="UP000218209"/>
    </source>
</evidence>
<feature type="region of interest" description="Disordered" evidence="1">
    <location>
        <begin position="500"/>
        <end position="599"/>
    </location>
</feature>
<feature type="compositionally biased region" description="Basic and acidic residues" evidence="1">
    <location>
        <begin position="416"/>
        <end position="430"/>
    </location>
</feature>
<feature type="region of interest" description="Disordered" evidence="1">
    <location>
        <begin position="369"/>
        <end position="403"/>
    </location>
</feature>
<feature type="region of interest" description="Disordered" evidence="1">
    <location>
        <begin position="614"/>
        <end position="639"/>
    </location>
</feature>
<reference evidence="2 3" key="1">
    <citation type="submission" date="2017-03" db="EMBL/GenBank/DDBJ databases">
        <title>WGS assembly of Porphyra umbilicalis.</title>
        <authorList>
            <person name="Brawley S.H."/>
            <person name="Blouin N.A."/>
            <person name="Ficko-Blean E."/>
            <person name="Wheeler G.L."/>
            <person name="Lohr M."/>
            <person name="Goodson H.V."/>
            <person name="Jenkins J.W."/>
            <person name="Blaby-Haas C.E."/>
            <person name="Helliwell K.E."/>
            <person name="Chan C."/>
            <person name="Marriage T."/>
            <person name="Bhattacharya D."/>
            <person name="Klein A.S."/>
            <person name="Badis Y."/>
            <person name="Brodie J."/>
            <person name="Cao Y."/>
            <person name="Collen J."/>
            <person name="Dittami S.M."/>
            <person name="Gachon C.M."/>
            <person name="Green B.R."/>
            <person name="Karpowicz S."/>
            <person name="Kim J.W."/>
            <person name="Kudahl U."/>
            <person name="Lin S."/>
            <person name="Michel G."/>
            <person name="Mittag M."/>
            <person name="Olson B.J."/>
            <person name="Pangilinan J."/>
            <person name="Peng Y."/>
            <person name="Qiu H."/>
            <person name="Shu S."/>
            <person name="Singer J.T."/>
            <person name="Smith A.G."/>
            <person name="Sprecher B.N."/>
            <person name="Wagner V."/>
            <person name="Wang W."/>
            <person name="Wang Z.-Y."/>
            <person name="Yan J."/>
            <person name="Yarish C."/>
            <person name="Zoeuner-Riek S."/>
            <person name="Zhuang Y."/>
            <person name="Zou Y."/>
            <person name="Lindquist E.A."/>
            <person name="Grimwood J."/>
            <person name="Barry K."/>
            <person name="Rokhsar D.S."/>
            <person name="Schmutz J."/>
            <person name="Stiller J.W."/>
            <person name="Grossman A.R."/>
            <person name="Prochnik S.E."/>
        </authorList>
    </citation>
    <scope>NUCLEOTIDE SEQUENCE [LARGE SCALE GENOMIC DNA]</scope>
    <source>
        <strain evidence="2">4086291</strain>
    </source>
</reference>
<proteinExistence type="predicted"/>
<feature type="compositionally biased region" description="Basic and acidic residues" evidence="1">
    <location>
        <begin position="614"/>
        <end position="627"/>
    </location>
</feature>
<dbReference type="EMBL" id="KV919235">
    <property type="protein sequence ID" value="OSX70590.1"/>
    <property type="molecule type" value="Genomic_DNA"/>
</dbReference>
<evidence type="ECO:0000313" key="2">
    <source>
        <dbReference type="EMBL" id="OSX70590.1"/>
    </source>
</evidence>
<feature type="compositionally biased region" description="Basic residues" evidence="1">
    <location>
        <begin position="541"/>
        <end position="563"/>
    </location>
</feature>
<evidence type="ECO:0000256" key="1">
    <source>
        <dbReference type="SAM" id="MobiDB-lite"/>
    </source>
</evidence>
<gene>
    <name evidence="2" type="ORF">BU14_0715s0004</name>
</gene>
<feature type="region of interest" description="Disordered" evidence="1">
    <location>
        <begin position="415"/>
        <end position="441"/>
    </location>
</feature>
<keyword evidence="3" id="KW-1185">Reference proteome</keyword>
<feature type="compositionally biased region" description="Basic and acidic residues" evidence="1">
    <location>
        <begin position="369"/>
        <end position="392"/>
    </location>
</feature>
<dbReference type="Proteomes" id="UP000218209">
    <property type="component" value="Unassembled WGS sequence"/>
</dbReference>
<name>A0A1X6NPY6_PORUM</name>